<dbReference type="Proteomes" id="UP001302486">
    <property type="component" value="Chromosome"/>
</dbReference>
<dbReference type="Pfam" id="PF18962">
    <property type="entry name" value="Por_Secre_tail"/>
    <property type="match status" value="1"/>
</dbReference>
<feature type="domain" description="Secretion system C-terminal sorting" evidence="2">
    <location>
        <begin position="86"/>
        <end position="151"/>
    </location>
</feature>
<proteinExistence type="predicted"/>
<dbReference type="EMBL" id="CP136521">
    <property type="protein sequence ID" value="WOD43810.1"/>
    <property type="molecule type" value="Genomic_DNA"/>
</dbReference>
<keyword evidence="1" id="KW-0732">Signal</keyword>
<evidence type="ECO:0000259" key="2">
    <source>
        <dbReference type="Pfam" id="PF18962"/>
    </source>
</evidence>
<evidence type="ECO:0000313" key="3">
    <source>
        <dbReference type="EMBL" id="WOD43810.1"/>
    </source>
</evidence>
<evidence type="ECO:0000313" key="4">
    <source>
        <dbReference type="Proteomes" id="UP001302486"/>
    </source>
</evidence>
<dbReference type="KEGG" id="hws:RNZ46_00755"/>
<protein>
    <submittedName>
        <fullName evidence="3">T9SS type A sorting domain-containing protein</fullName>
    </submittedName>
</protein>
<gene>
    <name evidence="3" type="ORF">RNZ46_00755</name>
</gene>
<keyword evidence="4" id="KW-1185">Reference proteome</keyword>
<dbReference type="AlphaFoldDB" id="A0AA97EPE6"/>
<evidence type="ECO:0000256" key="1">
    <source>
        <dbReference type="ARBA" id="ARBA00022729"/>
    </source>
</evidence>
<organism evidence="3 4">
    <name type="scientific">Hwangdonia lutea</name>
    <dbReference type="NCBI Taxonomy" id="3075823"/>
    <lineage>
        <taxon>Bacteria</taxon>
        <taxon>Pseudomonadati</taxon>
        <taxon>Bacteroidota</taxon>
        <taxon>Flavobacteriia</taxon>
        <taxon>Flavobacteriales</taxon>
        <taxon>Flavobacteriaceae</taxon>
        <taxon>Hwangdonia</taxon>
    </lineage>
</organism>
<accession>A0AA97EPE6</accession>
<name>A0AA97EPE6_9FLAO</name>
<sequence>MKKLTTSVLLCFAMHIYGQSIVKFSIDSGGASSINGNLQMLYTIGEVNLQEYSVSNHLVSEGFIDNSIFKSLGIDDETIPGNAIKIYPNPVSQFINIKSTIPLNFIQIYDVLGSKVLSTSKSKINVNHLQTGLYILKIFTDNKQITKKIIIK</sequence>
<dbReference type="RefSeq" id="WP_316983488.1">
    <property type="nucleotide sequence ID" value="NZ_CP136521.1"/>
</dbReference>
<dbReference type="NCBIfam" id="TIGR04183">
    <property type="entry name" value="Por_Secre_tail"/>
    <property type="match status" value="1"/>
</dbReference>
<dbReference type="InterPro" id="IPR026444">
    <property type="entry name" value="Secre_tail"/>
</dbReference>
<reference evidence="4" key="1">
    <citation type="submission" date="2024-06" db="EMBL/GenBank/DDBJ databases">
        <title>Hwangdonia haimaensis gen. nov., sp. nov., a member of the family Flavobacteriaceae isolated from the haima cold seep.</title>
        <authorList>
            <person name="Li J."/>
        </authorList>
    </citation>
    <scope>NUCLEOTIDE SEQUENCE [LARGE SCALE GENOMIC DNA]</scope>
    <source>
        <strain evidence="4">SCSIO 19198</strain>
    </source>
</reference>